<evidence type="ECO:0008006" key="4">
    <source>
        <dbReference type="Google" id="ProtNLM"/>
    </source>
</evidence>
<gene>
    <name evidence="2" type="ORF">IPT68_14250</name>
</gene>
<dbReference type="AlphaFoldDB" id="A0A7M2TGP1"/>
<protein>
    <recommendedName>
        <fullName evidence="4">Ribbon-helix-helix protein CopG domain-containing protein</fullName>
    </recommendedName>
</protein>
<dbReference type="EMBL" id="CP063374">
    <property type="protein sequence ID" value="QOV47917.1"/>
    <property type="molecule type" value="Genomic_DNA"/>
</dbReference>
<feature type="region of interest" description="Disordered" evidence="1">
    <location>
        <begin position="21"/>
        <end position="48"/>
    </location>
</feature>
<accession>A0A7M2TGP1</accession>
<organism evidence="2 3">
    <name type="scientific">Streptomyces chromofuscus</name>
    <dbReference type="NCBI Taxonomy" id="42881"/>
    <lineage>
        <taxon>Bacteria</taxon>
        <taxon>Bacillati</taxon>
        <taxon>Actinomycetota</taxon>
        <taxon>Actinomycetes</taxon>
        <taxon>Kitasatosporales</taxon>
        <taxon>Streptomycetaceae</taxon>
        <taxon>Streptomyces</taxon>
    </lineage>
</organism>
<keyword evidence="3" id="KW-1185">Reference proteome</keyword>
<feature type="compositionally biased region" description="Basic and acidic residues" evidence="1">
    <location>
        <begin position="38"/>
        <end position="47"/>
    </location>
</feature>
<reference evidence="2 3" key="1">
    <citation type="submission" date="2020-10" db="EMBL/GenBank/DDBJ databases">
        <title>Streptomyces chromofuscus complate genome analysis.</title>
        <authorList>
            <person name="Anwar N."/>
        </authorList>
    </citation>
    <scope>NUCLEOTIDE SEQUENCE [LARGE SCALE GENOMIC DNA]</scope>
    <source>
        <strain evidence="2 3">DSM 40273</strain>
    </source>
</reference>
<dbReference type="KEGG" id="schf:IPT68_14250"/>
<dbReference type="Proteomes" id="UP000594008">
    <property type="component" value="Chromosome"/>
</dbReference>
<sequence length="112" mass="11488">MHELTLPLPADLREAVDDLADPPGLAACTSGGSPSAADRARAARDSDAPLALPLPADLREAVDDLADACGRGPEDIALEAVRAHVRGEGATVRAAAERLASPHAELLPRLGE</sequence>
<evidence type="ECO:0000313" key="2">
    <source>
        <dbReference type="EMBL" id="QOV47917.1"/>
    </source>
</evidence>
<evidence type="ECO:0000256" key="1">
    <source>
        <dbReference type="SAM" id="MobiDB-lite"/>
    </source>
</evidence>
<evidence type="ECO:0000313" key="3">
    <source>
        <dbReference type="Proteomes" id="UP000594008"/>
    </source>
</evidence>
<proteinExistence type="predicted"/>
<name>A0A7M2TGP1_STRCW</name>
<dbReference type="RefSeq" id="WP_189699210.1">
    <property type="nucleotide sequence ID" value="NZ_BMTA01000011.1"/>
</dbReference>